<name>A0A261VRS9_9BORD</name>
<keyword evidence="3 7" id="KW-0808">Transferase</keyword>
<evidence type="ECO:0000256" key="3">
    <source>
        <dbReference type="ARBA" id="ARBA00022679"/>
    </source>
</evidence>
<dbReference type="AlphaFoldDB" id="A0A261VRS9"/>
<keyword evidence="4" id="KW-0949">S-adenosyl-L-methionine</keyword>
<dbReference type="InterPro" id="IPR050723">
    <property type="entry name" value="CFA/CMAS"/>
</dbReference>
<dbReference type="InterPro" id="IPR003333">
    <property type="entry name" value="CMAS"/>
</dbReference>
<gene>
    <name evidence="7" type="ORF">CAL24_15305</name>
</gene>
<evidence type="ECO:0000256" key="4">
    <source>
        <dbReference type="ARBA" id="ARBA00022691"/>
    </source>
</evidence>
<evidence type="ECO:0000313" key="7">
    <source>
        <dbReference type="EMBL" id="OZI76818.1"/>
    </source>
</evidence>
<dbReference type="GO" id="GO:0032259">
    <property type="term" value="P:methylation"/>
    <property type="evidence" value="ECO:0007669"/>
    <property type="project" value="UniProtKB-KW"/>
</dbReference>
<evidence type="ECO:0000256" key="1">
    <source>
        <dbReference type="ARBA" id="ARBA00010815"/>
    </source>
</evidence>
<dbReference type="EMBL" id="NEVT01000006">
    <property type="protein sequence ID" value="OZI76818.1"/>
    <property type="molecule type" value="Genomic_DNA"/>
</dbReference>
<dbReference type="PIRSF" id="PIRSF003085">
    <property type="entry name" value="CMAS"/>
    <property type="match status" value="1"/>
</dbReference>
<keyword evidence="2 7" id="KW-0489">Methyltransferase</keyword>
<dbReference type="GO" id="GO:0008610">
    <property type="term" value="P:lipid biosynthetic process"/>
    <property type="evidence" value="ECO:0007669"/>
    <property type="project" value="InterPro"/>
</dbReference>
<dbReference type="GO" id="GO:0008168">
    <property type="term" value="F:methyltransferase activity"/>
    <property type="evidence" value="ECO:0007669"/>
    <property type="project" value="UniProtKB-KW"/>
</dbReference>
<reference evidence="8" key="1">
    <citation type="submission" date="2017-05" db="EMBL/GenBank/DDBJ databases">
        <title>Complete and WGS of Bordetella genogroups.</title>
        <authorList>
            <person name="Spilker T."/>
            <person name="Lipuma J."/>
        </authorList>
    </citation>
    <scope>NUCLEOTIDE SEQUENCE [LARGE SCALE GENOMIC DNA]</scope>
    <source>
        <strain evidence="8">AU8256</strain>
    </source>
</reference>
<evidence type="ECO:0000256" key="5">
    <source>
        <dbReference type="ARBA" id="ARBA00023098"/>
    </source>
</evidence>
<dbReference type="CDD" id="cd02440">
    <property type="entry name" value="AdoMet_MTases"/>
    <property type="match status" value="1"/>
</dbReference>
<accession>A0A261VRS9</accession>
<evidence type="ECO:0000313" key="8">
    <source>
        <dbReference type="Proteomes" id="UP000215633"/>
    </source>
</evidence>
<dbReference type="PANTHER" id="PTHR43667:SF1">
    <property type="entry name" value="CYCLOPROPANE-FATTY-ACYL-PHOSPHOLIPID SYNTHASE"/>
    <property type="match status" value="1"/>
</dbReference>
<dbReference type="Proteomes" id="UP000215633">
    <property type="component" value="Unassembled WGS sequence"/>
</dbReference>
<comment type="caution">
    <text evidence="7">The sequence shown here is derived from an EMBL/GenBank/DDBJ whole genome shotgun (WGS) entry which is preliminary data.</text>
</comment>
<keyword evidence="8" id="KW-1185">Reference proteome</keyword>
<evidence type="ECO:0000256" key="2">
    <source>
        <dbReference type="ARBA" id="ARBA00022603"/>
    </source>
</evidence>
<dbReference type="InterPro" id="IPR029063">
    <property type="entry name" value="SAM-dependent_MTases_sf"/>
</dbReference>
<comment type="similarity">
    <text evidence="1">Belongs to the CFA/CMAS family.</text>
</comment>
<dbReference type="Gene3D" id="3.40.50.150">
    <property type="entry name" value="Vaccinia Virus protein VP39"/>
    <property type="match status" value="1"/>
</dbReference>
<feature type="active site" evidence="6">
    <location>
        <position position="370"/>
    </location>
</feature>
<dbReference type="Pfam" id="PF02353">
    <property type="entry name" value="CMAS"/>
    <property type="match status" value="1"/>
</dbReference>
<proteinExistence type="inferred from homology"/>
<evidence type="ECO:0000256" key="6">
    <source>
        <dbReference type="PIRSR" id="PIRSR003085-1"/>
    </source>
</evidence>
<keyword evidence="5" id="KW-0443">Lipid metabolism</keyword>
<protein>
    <submittedName>
        <fullName evidence="7">SAM-dependent methyltransferase</fullName>
    </submittedName>
</protein>
<dbReference type="SUPFAM" id="SSF53335">
    <property type="entry name" value="S-adenosyl-L-methionine-dependent methyltransferases"/>
    <property type="match status" value="1"/>
</dbReference>
<dbReference type="PANTHER" id="PTHR43667">
    <property type="entry name" value="CYCLOPROPANE-FATTY-ACYL-PHOSPHOLIPID SYNTHASE"/>
    <property type="match status" value="1"/>
</dbReference>
<sequence length="416" mass="46304">MLSAVERKLQGLPVTVQMQLPDGAVIGAADPQVRFVARDKAALAHLAEGAVGVLGQDYVEGRIDIQGNMRDVMAAASALLPGSPVDAARGGWLTELVRKVISVWRHSVERDARQIEFHYDLSDDFYALWLDPRRVYSCAYYRTPDMNLAQAQEAKLDHICRKLRLHEGERFLDVGAGWGGLLLWAAEHYGVDATGITLSRNQHAYVNKLIQEKGLAGRVRMELLDYRKLDESQPYDKLASVGMFEHVGRAQLPGYFAKLRRLVKPGGLIMNHGITAAGLYNAELGSGMGEFIEKYIFPGGELTHISSVLEAMTNGGLEAVDVENLRPHYARTLWAWSDALEARLEEATQVLQGEQGARSLRAYRLYLAGCAMAFQHGWIALHQVLATSPATGRPDELDNPADLAYPWRRTYMYEDR</sequence>
<organism evidence="7 8">
    <name type="scientific">Bordetella genomosp. 2</name>
    <dbReference type="NCBI Taxonomy" id="1983456"/>
    <lineage>
        <taxon>Bacteria</taxon>
        <taxon>Pseudomonadati</taxon>
        <taxon>Pseudomonadota</taxon>
        <taxon>Betaproteobacteria</taxon>
        <taxon>Burkholderiales</taxon>
        <taxon>Alcaligenaceae</taxon>
        <taxon>Bordetella</taxon>
    </lineage>
</organism>